<name>A0A8J5MCE2_9STRA</name>
<proteinExistence type="predicted"/>
<dbReference type="EMBL" id="JAENGY010002388">
    <property type="protein sequence ID" value="KAG6944373.1"/>
    <property type="molecule type" value="Genomic_DNA"/>
</dbReference>
<organism evidence="1 2">
    <name type="scientific">Phytophthora aleatoria</name>
    <dbReference type="NCBI Taxonomy" id="2496075"/>
    <lineage>
        <taxon>Eukaryota</taxon>
        <taxon>Sar</taxon>
        <taxon>Stramenopiles</taxon>
        <taxon>Oomycota</taxon>
        <taxon>Peronosporomycetes</taxon>
        <taxon>Peronosporales</taxon>
        <taxon>Peronosporaceae</taxon>
        <taxon>Phytophthora</taxon>
    </lineage>
</organism>
<evidence type="ECO:0000313" key="1">
    <source>
        <dbReference type="EMBL" id="KAG6944373.1"/>
    </source>
</evidence>
<reference evidence="1" key="1">
    <citation type="submission" date="2021-01" db="EMBL/GenBank/DDBJ databases">
        <title>Phytophthora aleatoria, a newly-described species from Pinus radiata is distinct from Phytophthora cactorum isolates based on comparative genomics.</title>
        <authorList>
            <person name="Mcdougal R."/>
            <person name="Panda P."/>
            <person name="Williams N."/>
            <person name="Studholme D.J."/>
        </authorList>
    </citation>
    <scope>NUCLEOTIDE SEQUENCE</scope>
    <source>
        <strain evidence="1">NZFS 4037</strain>
    </source>
</reference>
<dbReference type="Proteomes" id="UP000709295">
    <property type="component" value="Unassembled WGS sequence"/>
</dbReference>
<comment type="caution">
    <text evidence="1">The sequence shown here is derived from an EMBL/GenBank/DDBJ whole genome shotgun (WGS) entry which is preliminary data.</text>
</comment>
<keyword evidence="2" id="KW-1185">Reference proteome</keyword>
<dbReference type="AlphaFoldDB" id="A0A8J5MCE2"/>
<accession>A0A8J5MCE2</accession>
<sequence>MEPNAPSPTTETKKLGFESGKALMAEDPQVLREYMASKFCAAMGRAMPQMDVRFSNLSVTTDIVVVDDPGAKHELLTIPNTM</sequence>
<evidence type="ECO:0000313" key="2">
    <source>
        <dbReference type="Proteomes" id="UP000709295"/>
    </source>
</evidence>
<protein>
    <submittedName>
        <fullName evidence="1">Uncharacterized protein</fullName>
    </submittedName>
</protein>
<gene>
    <name evidence="1" type="ORF">JG688_00017116</name>
</gene>